<dbReference type="InterPro" id="IPR036366">
    <property type="entry name" value="PGBDSf"/>
</dbReference>
<dbReference type="AlphaFoldDB" id="A0A937X2I9"/>
<dbReference type="EMBL" id="VGJX01000300">
    <property type="protein sequence ID" value="MBM3274703.1"/>
    <property type="molecule type" value="Genomic_DNA"/>
</dbReference>
<evidence type="ECO:0000313" key="3">
    <source>
        <dbReference type="Proteomes" id="UP000703893"/>
    </source>
</evidence>
<protein>
    <submittedName>
        <fullName evidence="2">Peptidoglycan-binding protein</fullName>
    </submittedName>
</protein>
<proteinExistence type="predicted"/>
<name>A0A937X2I9_9BACT</name>
<accession>A0A937X2I9</accession>
<dbReference type="Gene3D" id="1.10.101.10">
    <property type="entry name" value="PGBD-like superfamily/PGBD"/>
    <property type="match status" value="1"/>
</dbReference>
<dbReference type="InterPro" id="IPR002477">
    <property type="entry name" value="Peptidoglycan-bd-like"/>
</dbReference>
<reference evidence="2 3" key="1">
    <citation type="submission" date="2019-03" db="EMBL/GenBank/DDBJ databases">
        <title>Lake Tanganyika Metagenome-Assembled Genomes (MAGs).</title>
        <authorList>
            <person name="Tran P."/>
        </authorList>
    </citation>
    <scope>NUCLEOTIDE SEQUENCE [LARGE SCALE GENOMIC DNA]</scope>
    <source>
        <strain evidence="2">K_DeepCast_65m_m2_236</strain>
    </source>
</reference>
<feature type="non-terminal residue" evidence="2">
    <location>
        <position position="1"/>
    </location>
</feature>
<organism evidence="2 3">
    <name type="scientific">Candidatus Tanganyikabacteria bacterium</name>
    <dbReference type="NCBI Taxonomy" id="2961651"/>
    <lineage>
        <taxon>Bacteria</taxon>
        <taxon>Bacillati</taxon>
        <taxon>Candidatus Sericytochromatia</taxon>
        <taxon>Candidatus Tanganyikabacteria</taxon>
    </lineage>
</organism>
<evidence type="ECO:0000259" key="1">
    <source>
        <dbReference type="Pfam" id="PF01471"/>
    </source>
</evidence>
<evidence type="ECO:0000313" key="2">
    <source>
        <dbReference type="EMBL" id="MBM3274703.1"/>
    </source>
</evidence>
<comment type="caution">
    <text evidence="2">The sequence shown here is derived from an EMBL/GenBank/DDBJ whole genome shotgun (WGS) entry which is preliminary data.</text>
</comment>
<sequence length="119" mass="12667">NGNDISDAQVAALAKEYGLKATRANIEAFSNEVNSYRDNAIGPDAGDAATVKQLQAVLAKLGYKVQASGNFDESTTEAVIQFKVKHGIHQSYKLANGDFAINEYVDEATAQAMANALTK</sequence>
<dbReference type="Pfam" id="PF01471">
    <property type="entry name" value="PG_binding_1"/>
    <property type="match status" value="1"/>
</dbReference>
<feature type="domain" description="Peptidoglycan binding-like" evidence="1">
    <location>
        <begin position="49"/>
        <end position="89"/>
    </location>
</feature>
<dbReference type="SUPFAM" id="SSF47090">
    <property type="entry name" value="PGBD-like"/>
    <property type="match status" value="1"/>
</dbReference>
<gene>
    <name evidence="2" type="ORF">FJZ00_06100</name>
</gene>
<dbReference type="Proteomes" id="UP000703893">
    <property type="component" value="Unassembled WGS sequence"/>
</dbReference>
<dbReference type="InterPro" id="IPR036365">
    <property type="entry name" value="PGBD-like_sf"/>
</dbReference>